<evidence type="ECO:0000313" key="3">
    <source>
        <dbReference type="EMBL" id="QDH21021.1"/>
    </source>
</evidence>
<evidence type="ECO:0000313" key="4">
    <source>
        <dbReference type="Proteomes" id="UP000316968"/>
    </source>
</evidence>
<dbReference type="OrthoDB" id="3190595at2"/>
<evidence type="ECO:0000256" key="1">
    <source>
        <dbReference type="PROSITE-ProRule" id="PRU00169"/>
    </source>
</evidence>
<dbReference type="GO" id="GO:0000160">
    <property type="term" value="P:phosphorelay signal transduction system"/>
    <property type="evidence" value="ECO:0007669"/>
    <property type="project" value="InterPro"/>
</dbReference>
<dbReference type="Proteomes" id="UP000316968">
    <property type="component" value="Chromosome"/>
</dbReference>
<dbReference type="InterPro" id="IPR001789">
    <property type="entry name" value="Sig_transdc_resp-reg_receiver"/>
</dbReference>
<keyword evidence="4" id="KW-1185">Reference proteome</keyword>
<dbReference type="SUPFAM" id="SSF52172">
    <property type="entry name" value="CheY-like"/>
    <property type="match status" value="1"/>
</dbReference>
<evidence type="ECO:0000259" key="2">
    <source>
        <dbReference type="PROSITE" id="PS50110"/>
    </source>
</evidence>
<keyword evidence="1" id="KW-0597">Phosphoprotein</keyword>
<organism evidence="3 4">
    <name type="scientific">Saccharibacillus brassicae</name>
    <dbReference type="NCBI Taxonomy" id="2583377"/>
    <lineage>
        <taxon>Bacteria</taxon>
        <taxon>Bacillati</taxon>
        <taxon>Bacillota</taxon>
        <taxon>Bacilli</taxon>
        <taxon>Bacillales</taxon>
        <taxon>Paenibacillaceae</taxon>
        <taxon>Saccharibacillus</taxon>
    </lineage>
</organism>
<name>A0A4Y6UXC1_SACBS</name>
<dbReference type="PROSITE" id="PS50110">
    <property type="entry name" value="RESPONSE_REGULATORY"/>
    <property type="match status" value="1"/>
</dbReference>
<dbReference type="EMBL" id="CP041217">
    <property type="protein sequence ID" value="QDH21021.1"/>
    <property type="molecule type" value="Genomic_DNA"/>
</dbReference>
<dbReference type="InterPro" id="IPR011006">
    <property type="entry name" value="CheY-like_superfamily"/>
</dbReference>
<sequence>MLVAADGYVRVPGKGLRNLRIYILDSDERSSLLTARMLEEYTDIDLLGCSGDASPGLQEVARLEPDAVFIDTKLGCISGLAASERLLREFPRLRVVYVTASREYAVEAFEQRAFDYLIKPLTRERLARTVVRLRHSCENALWRQED</sequence>
<feature type="domain" description="Response regulatory" evidence="2">
    <location>
        <begin position="20"/>
        <end position="134"/>
    </location>
</feature>
<dbReference type="Gene3D" id="3.40.50.2300">
    <property type="match status" value="1"/>
</dbReference>
<dbReference type="Pfam" id="PF00072">
    <property type="entry name" value="Response_reg"/>
    <property type="match status" value="1"/>
</dbReference>
<gene>
    <name evidence="3" type="ORF">FFV09_09250</name>
</gene>
<feature type="modified residue" description="4-aspartylphosphate" evidence="1">
    <location>
        <position position="71"/>
    </location>
</feature>
<protein>
    <submittedName>
        <fullName evidence="3">Response regulator</fullName>
    </submittedName>
</protein>
<accession>A0A4Y6UXC1</accession>
<reference evidence="3 4" key="1">
    <citation type="submission" date="2019-06" db="EMBL/GenBank/DDBJ databases">
        <title>Saccharibacillus brassicae sp. nov., an endophytic bacterium isolated from Chinese cabbage seeds (Brassica pekinensis).</title>
        <authorList>
            <person name="Jiang L."/>
            <person name="Lee J."/>
            <person name="Kim S.W."/>
        </authorList>
    </citation>
    <scope>NUCLEOTIDE SEQUENCE [LARGE SCALE GENOMIC DNA]</scope>
    <source>
        <strain evidence="4">KCTC 43072 / ATSA2</strain>
    </source>
</reference>
<dbReference type="KEGG" id="saca:FFV09_09250"/>
<proteinExistence type="predicted"/>
<dbReference type="SMART" id="SM00448">
    <property type="entry name" value="REC"/>
    <property type="match status" value="1"/>
</dbReference>
<dbReference type="AlphaFoldDB" id="A0A4Y6UXC1"/>